<dbReference type="RefSeq" id="WP_190914064.1">
    <property type="nucleotide sequence ID" value="NZ_JACXIZ010000006.1"/>
</dbReference>
<feature type="compositionally biased region" description="Low complexity" evidence="1">
    <location>
        <begin position="310"/>
        <end position="322"/>
    </location>
</feature>
<evidence type="ECO:0000313" key="3">
    <source>
        <dbReference type="Proteomes" id="UP000621560"/>
    </source>
</evidence>
<evidence type="ECO:0008006" key="4">
    <source>
        <dbReference type="Google" id="ProtNLM"/>
    </source>
</evidence>
<evidence type="ECO:0000313" key="2">
    <source>
        <dbReference type="EMBL" id="MBD2843888.1"/>
    </source>
</evidence>
<comment type="caution">
    <text evidence="2">The sequence shown here is derived from an EMBL/GenBank/DDBJ whole genome shotgun (WGS) entry which is preliminary data.</text>
</comment>
<organism evidence="2 3">
    <name type="scientific">Paenibacillus sabuli</name>
    <dbReference type="NCBI Taxonomy" id="2772509"/>
    <lineage>
        <taxon>Bacteria</taxon>
        <taxon>Bacillati</taxon>
        <taxon>Bacillota</taxon>
        <taxon>Bacilli</taxon>
        <taxon>Bacillales</taxon>
        <taxon>Paenibacillaceae</taxon>
        <taxon>Paenibacillus</taxon>
    </lineage>
</organism>
<name>A0A927GQ12_9BACL</name>
<feature type="compositionally biased region" description="Basic and acidic residues" evidence="1">
    <location>
        <begin position="156"/>
        <end position="170"/>
    </location>
</feature>
<feature type="region of interest" description="Disordered" evidence="1">
    <location>
        <begin position="145"/>
        <end position="177"/>
    </location>
</feature>
<accession>A0A927GQ12</accession>
<reference evidence="2" key="1">
    <citation type="submission" date="2020-09" db="EMBL/GenBank/DDBJ databases">
        <title>A novel bacterium of genus Paenibacillus, isolated from South China Sea.</title>
        <authorList>
            <person name="Huang H."/>
            <person name="Mo K."/>
            <person name="Hu Y."/>
        </authorList>
    </citation>
    <scope>NUCLEOTIDE SEQUENCE</scope>
    <source>
        <strain evidence="2">IB182496</strain>
    </source>
</reference>
<dbReference type="AlphaFoldDB" id="A0A927GQ12"/>
<evidence type="ECO:0000256" key="1">
    <source>
        <dbReference type="SAM" id="MobiDB-lite"/>
    </source>
</evidence>
<sequence length="322" mass="35547">MRKEPLILTLVLLLVGAAWLSNIRYYTINRLEAPILLQHHIDRTIAAGSWIELYYVVGRGDPRRLQALRAPGVEQPLYVEHTMGRGSYGLYEVYEAVVVIPEEESLPPGIQSPITAVEALFDDGSALRRSLGRVVLREREAPAPPFRSISGSASSEGRRSRSVEATEKMTLEQPILPPSAQPYYAQEVQVQAASSGASMPSGGGPPPDRRAAHWPVTLEPGDELQFSYTFDPPPDARRLTFYSLELHIPVVSEPASAPPSRRRGPICWRRVPSSMRSRCATMFVPSIRKEDFAHEASHVTQRPAPHLVGPAARAARPAPVRC</sequence>
<dbReference type="EMBL" id="JACXIZ010000006">
    <property type="protein sequence ID" value="MBD2843888.1"/>
    <property type="molecule type" value="Genomic_DNA"/>
</dbReference>
<protein>
    <recommendedName>
        <fullName evidence="4">GDYXXLXY domain-containing protein</fullName>
    </recommendedName>
</protein>
<feature type="region of interest" description="Disordered" evidence="1">
    <location>
        <begin position="189"/>
        <end position="210"/>
    </location>
</feature>
<keyword evidence="3" id="KW-1185">Reference proteome</keyword>
<gene>
    <name evidence="2" type="ORF">IDH44_01675</name>
</gene>
<proteinExistence type="predicted"/>
<feature type="region of interest" description="Disordered" evidence="1">
    <location>
        <begin position="299"/>
        <end position="322"/>
    </location>
</feature>
<dbReference type="Proteomes" id="UP000621560">
    <property type="component" value="Unassembled WGS sequence"/>
</dbReference>